<feature type="region of interest" description="Disordered" evidence="1">
    <location>
        <begin position="276"/>
        <end position="299"/>
    </location>
</feature>
<organism evidence="4 5">
    <name type="scientific">Modicisalibacter xianhensis</name>
    <dbReference type="NCBI Taxonomy" id="442341"/>
    <lineage>
        <taxon>Bacteria</taxon>
        <taxon>Pseudomonadati</taxon>
        <taxon>Pseudomonadota</taxon>
        <taxon>Gammaproteobacteria</taxon>
        <taxon>Oceanospirillales</taxon>
        <taxon>Halomonadaceae</taxon>
        <taxon>Modicisalibacter</taxon>
    </lineage>
</organism>
<evidence type="ECO:0000256" key="2">
    <source>
        <dbReference type="SAM" id="SignalP"/>
    </source>
</evidence>
<accession>A0A4R8FRS6</accession>
<feature type="domain" description="TraK C-terminal" evidence="3">
    <location>
        <begin position="165"/>
        <end position="276"/>
    </location>
</feature>
<dbReference type="Proteomes" id="UP000294489">
    <property type="component" value="Unassembled WGS sequence"/>
</dbReference>
<dbReference type="InterPro" id="IPR055397">
    <property type="entry name" value="TraK_C"/>
</dbReference>
<evidence type="ECO:0000259" key="3">
    <source>
        <dbReference type="Pfam" id="PF23536"/>
    </source>
</evidence>
<protein>
    <submittedName>
        <fullName evidence="4">Conjugal transfer pilus assembly protein TraK</fullName>
    </submittedName>
</protein>
<dbReference type="OrthoDB" id="5298536at2"/>
<evidence type="ECO:0000256" key="1">
    <source>
        <dbReference type="SAM" id="MobiDB-lite"/>
    </source>
</evidence>
<feature type="chain" id="PRO_5020710816" evidence="2">
    <location>
        <begin position="22"/>
        <end position="299"/>
    </location>
</feature>
<name>A0A4R8FRS6_9GAMM</name>
<keyword evidence="2" id="KW-0732">Signal</keyword>
<dbReference type="RefSeq" id="WP_134019377.1">
    <property type="nucleotide sequence ID" value="NZ_SOEC01000015.1"/>
</dbReference>
<dbReference type="Pfam" id="PF23536">
    <property type="entry name" value="TraK_C"/>
    <property type="match status" value="1"/>
</dbReference>
<dbReference type="EMBL" id="SOEC01000015">
    <property type="protein sequence ID" value="TDX26808.1"/>
    <property type="molecule type" value="Genomic_DNA"/>
</dbReference>
<comment type="caution">
    <text evidence="4">The sequence shown here is derived from an EMBL/GenBank/DDBJ whole genome shotgun (WGS) entry which is preliminary data.</text>
</comment>
<sequence length="299" mass="32029">MVKKSLVASLLVAMGITQAVADVNIPVVPASVMVEDVPRPTTRIATQNEQTDTGTTINKSTHLTVKPGVNEIVPVAIDHLNRIVTPFSTPAVETVSGATTNIKDNVVYVGTDNETPVTLFITEKGSQAVAVSLTLLPQKIPPRELFIEVDGALANPAFAGSNKAEKWETSQPYVDTIRDLLRGVALGTTPQGYTLHTMEPGIPVPHCAQPGMEFDFRNGQIMMGHKLSVSIGVARNVSGQPLEFREAACGDWDVAAVAAWPRSVLSPNERTEVYVIKRQGERQASSTTRRPSLLGGSAQ</sequence>
<evidence type="ECO:0000313" key="5">
    <source>
        <dbReference type="Proteomes" id="UP000294489"/>
    </source>
</evidence>
<dbReference type="AlphaFoldDB" id="A0A4R8FRS6"/>
<evidence type="ECO:0000313" key="4">
    <source>
        <dbReference type="EMBL" id="TDX26808.1"/>
    </source>
</evidence>
<reference evidence="4 5" key="1">
    <citation type="submission" date="2019-03" db="EMBL/GenBank/DDBJ databases">
        <title>Freshwater and sediment microbial communities from various areas in North America, analyzing microbe dynamics in response to fracking.</title>
        <authorList>
            <person name="Lamendella R."/>
        </authorList>
    </citation>
    <scope>NUCLEOTIDE SEQUENCE [LARGE SCALE GENOMIC DNA]</scope>
    <source>
        <strain evidence="4 5">6_TX</strain>
    </source>
</reference>
<feature type="signal peptide" evidence="2">
    <location>
        <begin position="1"/>
        <end position="21"/>
    </location>
</feature>
<proteinExistence type="predicted"/>
<gene>
    <name evidence="4" type="ORF">DFO67_11573</name>
</gene>